<evidence type="ECO:0000256" key="1">
    <source>
        <dbReference type="SAM" id="MobiDB-lite"/>
    </source>
</evidence>
<evidence type="ECO:0000313" key="2">
    <source>
        <dbReference type="EMBL" id="RKR03587.1"/>
    </source>
</evidence>
<comment type="caution">
    <text evidence="2">The sequence shown here is derived from an EMBL/GenBank/DDBJ whole genome shotgun (WGS) entry which is preliminary data.</text>
</comment>
<dbReference type="RefSeq" id="WP_233350634.1">
    <property type="nucleotide sequence ID" value="NZ_RBIM01000001.1"/>
</dbReference>
<dbReference type="InterPro" id="IPR006944">
    <property type="entry name" value="Phage/GTA_portal"/>
</dbReference>
<gene>
    <name evidence="2" type="ORF">C7435_0023</name>
</gene>
<accession>A0A495DKX9</accession>
<proteinExistence type="predicted"/>
<reference evidence="2 3" key="1">
    <citation type="submission" date="2018-10" db="EMBL/GenBank/DDBJ databases">
        <title>Genomic Encyclopedia of Type Strains, Phase IV (KMG-IV): sequencing the most valuable type-strain genomes for metagenomic binning, comparative biology and taxonomic classification.</title>
        <authorList>
            <person name="Goeker M."/>
        </authorList>
    </citation>
    <scope>NUCLEOTIDE SEQUENCE [LARGE SCALE GENOMIC DNA]</scope>
    <source>
        <strain evidence="2 3">DSM 4734</strain>
    </source>
</reference>
<name>A0A495DKX9_9PROT</name>
<dbReference type="AlphaFoldDB" id="A0A495DKX9"/>
<feature type="region of interest" description="Disordered" evidence="1">
    <location>
        <begin position="671"/>
        <end position="694"/>
    </location>
</feature>
<evidence type="ECO:0000313" key="3">
    <source>
        <dbReference type="Proteomes" id="UP000273675"/>
    </source>
</evidence>
<protein>
    <submittedName>
        <fullName evidence="2">HK97 family phage portal protein</fullName>
    </submittedName>
</protein>
<dbReference type="EMBL" id="RBIM01000001">
    <property type="protein sequence ID" value="RKR03587.1"/>
    <property type="molecule type" value="Genomic_DNA"/>
</dbReference>
<sequence>MLKALKAAFDATLSLMRHVPDTGAGPIRLMRRTRIDYRKEVGDGLDASVFTAPVQWIARALPEARLTVKRTRRDGVEEDLADHDLVKLVANPNPFYGDMALWMATIFSFCFDGNAYWVKLRNRAGRPVQLWYVPHWMIEPLGSRDGLSFLTHYKYTPGSGLEPIIIAPDDVVHFRHGINPSNPRKGLSPIGGVLREIFMDLEASNFVAALLRNMGVPGVVIAPKAGALPTAEDVEATKVWFKQSFGGDKRGDPLVMGAPTDVHQFGFNPQQMNMDGARDVAEERICAALGVPAAVVGFGAGLQQTKVGATMESLLKLAWHNGVLPYCRMLADELSRSLLPDFGNTVGLRVTHDTSEVIALADHEDRETERWAKRVNSGAALVSEAREAWGLPVDDTHRIYLRPMAVLEVPAGAPPRALAPPKAQGEKARASAQAMERASAYARIIARAEKGQIAKVEGLLKAFFVGLGEAVREAAQPFLDADPTIAKARPADGEKADELLIEQILEALGIPAHETTFRRLLERHFLEVARTIAEAGELAGLSGRLPDPVARAIVAAGGRRAGLIDISDQTRRALYEALAEGRAAGEGVTQLVARIAGEVEAGPWGSAETRARTIARTETKYAQNISTIERGRAAGVEQFMVIDGRLGPGRSLPSHMARNGSIVSATEAREMADAEHPNGTLSFAPHFGLDDEED</sequence>
<dbReference type="Proteomes" id="UP000273675">
    <property type="component" value="Unassembled WGS sequence"/>
</dbReference>
<dbReference type="Pfam" id="PF04860">
    <property type="entry name" value="Phage_portal"/>
    <property type="match status" value="1"/>
</dbReference>
<organism evidence="2 3">
    <name type="scientific">Maricaulis maris</name>
    <dbReference type="NCBI Taxonomy" id="74318"/>
    <lineage>
        <taxon>Bacteria</taxon>
        <taxon>Pseudomonadati</taxon>
        <taxon>Pseudomonadota</taxon>
        <taxon>Alphaproteobacteria</taxon>
        <taxon>Maricaulales</taxon>
        <taxon>Maricaulaceae</taxon>
        <taxon>Maricaulis</taxon>
    </lineage>
</organism>